<dbReference type="InterPro" id="IPR000182">
    <property type="entry name" value="GNAT_dom"/>
</dbReference>
<dbReference type="Gene3D" id="3.40.630.30">
    <property type="match status" value="1"/>
</dbReference>
<feature type="domain" description="N-acetyltransferase" evidence="1">
    <location>
        <begin position="5"/>
        <end position="151"/>
    </location>
</feature>
<dbReference type="EMBL" id="JBHSDL010000014">
    <property type="protein sequence ID" value="MFC4374761.1"/>
    <property type="molecule type" value="Genomic_DNA"/>
</dbReference>
<sequence length="152" mass="16822">MRSPVSVRRSWAADLDAATLYRLLRLRVEVFVVEQECAYPELDGRDLLPGTRHLWIDAEGEIVATLRLLEEQVDGEDAFRIGRVCVAANARKGGHTTRLMRAALAETGAATVRLDAQSHLVGMYAAFGFVVDGPEFDDDGIMHTPMRRGRVA</sequence>
<dbReference type="CDD" id="cd04301">
    <property type="entry name" value="NAT_SF"/>
    <property type="match status" value="1"/>
</dbReference>
<dbReference type="RefSeq" id="WP_378560318.1">
    <property type="nucleotide sequence ID" value="NZ_JBHSDL010000014.1"/>
</dbReference>
<evidence type="ECO:0000259" key="1">
    <source>
        <dbReference type="PROSITE" id="PS51186"/>
    </source>
</evidence>
<protein>
    <submittedName>
        <fullName evidence="2">GNAT family N-acetyltransferase</fullName>
    </submittedName>
</protein>
<gene>
    <name evidence="2" type="ORF">ACFO5K_11690</name>
</gene>
<comment type="caution">
    <text evidence="2">The sequence shown here is derived from an EMBL/GenBank/DDBJ whole genome shotgun (WGS) entry which is preliminary data.</text>
</comment>
<dbReference type="SUPFAM" id="SSF55729">
    <property type="entry name" value="Acyl-CoA N-acyltransferases (Nat)"/>
    <property type="match status" value="1"/>
</dbReference>
<accession>A0ABV8VG66</accession>
<dbReference type="InterPro" id="IPR016181">
    <property type="entry name" value="Acyl_CoA_acyltransferase"/>
</dbReference>
<dbReference type="PROSITE" id="PS51186">
    <property type="entry name" value="GNAT"/>
    <property type="match status" value="1"/>
</dbReference>
<name>A0ABV8VG66_9NOCA</name>
<evidence type="ECO:0000313" key="2">
    <source>
        <dbReference type="EMBL" id="MFC4374761.1"/>
    </source>
</evidence>
<dbReference type="Pfam" id="PF13673">
    <property type="entry name" value="Acetyltransf_10"/>
    <property type="match status" value="1"/>
</dbReference>
<proteinExistence type="predicted"/>
<dbReference type="Proteomes" id="UP001595844">
    <property type="component" value="Unassembled WGS sequence"/>
</dbReference>
<organism evidence="2 3">
    <name type="scientific">Nocardia halotolerans</name>
    <dbReference type="NCBI Taxonomy" id="1755878"/>
    <lineage>
        <taxon>Bacteria</taxon>
        <taxon>Bacillati</taxon>
        <taxon>Actinomycetota</taxon>
        <taxon>Actinomycetes</taxon>
        <taxon>Mycobacteriales</taxon>
        <taxon>Nocardiaceae</taxon>
        <taxon>Nocardia</taxon>
    </lineage>
</organism>
<evidence type="ECO:0000313" key="3">
    <source>
        <dbReference type="Proteomes" id="UP001595844"/>
    </source>
</evidence>
<reference evidence="3" key="1">
    <citation type="journal article" date="2019" name="Int. J. Syst. Evol. Microbiol.">
        <title>The Global Catalogue of Microorganisms (GCM) 10K type strain sequencing project: providing services to taxonomists for standard genome sequencing and annotation.</title>
        <authorList>
            <consortium name="The Broad Institute Genomics Platform"/>
            <consortium name="The Broad Institute Genome Sequencing Center for Infectious Disease"/>
            <person name="Wu L."/>
            <person name="Ma J."/>
        </authorList>
    </citation>
    <scope>NUCLEOTIDE SEQUENCE [LARGE SCALE GENOMIC DNA]</scope>
    <source>
        <strain evidence="3">IBRC-M 10490</strain>
    </source>
</reference>
<keyword evidence="3" id="KW-1185">Reference proteome</keyword>